<evidence type="ECO:0000256" key="8">
    <source>
        <dbReference type="PIRNR" id="PIRNR006113"/>
    </source>
</evidence>
<dbReference type="GO" id="GO:0046872">
    <property type="term" value="F:metal ion binding"/>
    <property type="evidence" value="ECO:0007669"/>
    <property type="project" value="UniProtKB-KW"/>
</dbReference>
<keyword evidence="4 8" id="KW-0479">Metal-binding</keyword>
<proteinExistence type="inferred from homology"/>
<dbReference type="PANTHER" id="PTHR12589">
    <property type="entry name" value="PYRUVOYL TETRAHYDROBIOPTERIN SYNTHASE"/>
    <property type="match status" value="1"/>
</dbReference>
<name>A0A4Q5M2X1_9BACT</name>
<evidence type="ECO:0000256" key="9">
    <source>
        <dbReference type="PIRSR" id="PIRSR006113-1"/>
    </source>
</evidence>
<evidence type="ECO:0000256" key="10">
    <source>
        <dbReference type="PIRSR" id="PIRSR006113-2"/>
    </source>
</evidence>
<keyword evidence="8" id="KW-0671">Queuosine biosynthesis</keyword>
<feature type="binding site" evidence="10">
    <location>
        <position position="39"/>
    </location>
    <ligand>
        <name>Zn(2+)</name>
        <dbReference type="ChEBI" id="CHEBI:29105"/>
    </ligand>
</feature>
<feature type="active site" description="Proton acceptor" evidence="9">
    <location>
        <position position="33"/>
    </location>
</feature>
<gene>
    <name evidence="11" type="ORF">EWM59_08360</name>
</gene>
<comment type="similarity">
    <text evidence="2 8">Belongs to the PTPS family. QueD subfamily.</text>
</comment>
<organism evidence="11 12">
    <name type="scientific">Emticicia agri</name>
    <dbReference type="NCBI Taxonomy" id="2492393"/>
    <lineage>
        <taxon>Bacteria</taxon>
        <taxon>Pseudomonadati</taxon>
        <taxon>Bacteroidota</taxon>
        <taxon>Cytophagia</taxon>
        <taxon>Cytophagales</taxon>
        <taxon>Leadbetterellaceae</taxon>
        <taxon>Emticicia</taxon>
    </lineage>
</organism>
<comment type="cofactor">
    <cofactor evidence="8 10">
        <name>Zn(2+)</name>
        <dbReference type="ChEBI" id="CHEBI:29105"/>
    </cofactor>
    <text evidence="8 10">Binds 1 zinc ion per subunit.</text>
</comment>
<dbReference type="FunFam" id="3.30.479.10:FF:000003">
    <property type="entry name" value="6-pyruvoyl tetrahydrobiopterin synthase"/>
    <property type="match status" value="1"/>
</dbReference>
<dbReference type="PIRSF" id="PIRSF006113">
    <property type="entry name" value="PTP_synth"/>
    <property type="match status" value="1"/>
</dbReference>
<feature type="active site" description="Charge relay system" evidence="9">
    <location>
        <position position="125"/>
    </location>
</feature>
<accession>A0A4Q5M2X1</accession>
<evidence type="ECO:0000256" key="2">
    <source>
        <dbReference type="ARBA" id="ARBA00008900"/>
    </source>
</evidence>
<dbReference type="InterPro" id="IPR038418">
    <property type="entry name" value="6-PTP_synth/QueD_sf"/>
</dbReference>
<dbReference type="UniPathway" id="UPA00391"/>
<dbReference type="InterPro" id="IPR007115">
    <property type="entry name" value="6-PTP_synth/QueD"/>
</dbReference>
<dbReference type="Gene3D" id="3.30.479.10">
    <property type="entry name" value="6-pyruvoyl tetrahydropterin synthase/QueD"/>
    <property type="match status" value="1"/>
</dbReference>
<dbReference type="EC" id="4.-.-.-" evidence="8"/>
<dbReference type="GO" id="GO:0008616">
    <property type="term" value="P:tRNA queuosine(34) biosynthetic process"/>
    <property type="evidence" value="ECO:0007669"/>
    <property type="project" value="UniProtKB-KW"/>
</dbReference>
<dbReference type="AlphaFoldDB" id="A0A4Q5M2X1"/>
<dbReference type="Pfam" id="PF01242">
    <property type="entry name" value="PTPS"/>
    <property type="match status" value="1"/>
</dbReference>
<evidence type="ECO:0000256" key="7">
    <source>
        <dbReference type="ARBA" id="ARBA00048807"/>
    </source>
</evidence>
<feature type="active site" description="Charge relay system" evidence="9">
    <location>
        <position position="78"/>
    </location>
</feature>
<evidence type="ECO:0000256" key="6">
    <source>
        <dbReference type="ARBA" id="ARBA00023239"/>
    </source>
</evidence>
<dbReference type="PANTHER" id="PTHR12589:SF7">
    <property type="entry name" value="6-PYRUVOYL TETRAHYDROBIOPTERIN SYNTHASE"/>
    <property type="match status" value="1"/>
</dbReference>
<sequence length="136" mass="15950">MIYITRRERFNAAHRLWNTTWPEEKNREVFGLCSNIHGHNWELIVTVKGEIDPDTGFVMDLKALSKLMKQEVVDKVDHTFLNEDVPFLKGKFPSTEVFAVEIWKILAPIIKNDYNSTLHCVKLIETPNHYVEYFGE</sequence>
<evidence type="ECO:0000256" key="4">
    <source>
        <dbReference type="ARBA" id="ARBA00022723"/>
    </source>
</evidence>
<evidence type="ECO:0000313" key="12">
    <source>
        <dbReference type="Proteomes" id="UP000293162"/>
    </source>
</evidence>
<dbReference type="OrthoDB" id="9804698at2"/>
<evidence type="ECO:0000256" key="1">
    <source>
        <dbReference type="ARBA" id="ARBA00005061"/>
    </source>
</evidence>
<feature type="binding site" evidence="10">
    <location>
        <position position="37"/>
    </location>
    <ligand>
        <name>Zn(2+)</name>
        <dbReference type="ChEBI" id="CHEBI:29105"/>
    </ligand>
</feature>
<keyword evidence="5 8" id="KW-0862">Zinc</keyword>
<evidence type="ECO:0000256" key="3">
    <source>
        <dbReference type="ARBA" id="ARBA00018141"/>
    </source>
</evidence>
<comment type="pathway">
    <text evidence="1 8">Purine metabolism; 7-cyano-7-deazaguanine biosynthesis.</text>
</comment>
<reference evidence="11 12" key="1">
    <citation type="submission" date="2019-02" db="EMBL/GenBank/DDBJ databases">
        <title>Bacterial novel species Emticicia sp. 17J42-9 isolated from soil.</title>
        <authorList>
            <person name="Jung H.-Y."/>
        </authorList>
    </citation>
    <scope>NUCLEOTIDE SEQUENCE [LARGE SCALE GENOMIC DNA]</scope>
    <source>
        <strain evidence="11 12">17J42-9</strain>
    </source>
</reference>
<dbReference type="Proteomes" id="UP000293162">
    <property type="component" value="Unassembled WGS sequence"/>
</dbReference>
<evidence type="ECO:0000256" key="5">
    <source>
        <dbReference type="ARBA" id="ARBA00022833"/>
    </source>
</evidence>
<comment type="caution">
    <text evidence="11">The sequence shown here is derived from an EMBL/GenBank/DDBJ whole genome shotgun (WGS) entry which is preliminary data.</text>
</comment>
<feature type="binding site" evidence="10">
    <location>
        <position position="14"/>
    </location>
    <ligand>
        <name>Zn(2+)</name>
        <dbReference type="ChEBI" id="CHEBI:29105"/>
    </ligand>
</feature>
<keyword evidence="12" id="KW-1185">Reference proteome</keyword>
<keyword evidence="6 8" id="KW-0456">Lyase</keyword>
<evidence type="ECO:0000313" key="11">
    <source>
        <dbReference type="EMBL" id="RYU96213.1"/>
    </source>
</evidence>
<comment type="catalytic activity">
    <reaction evidence="7 8">
        <text>7,8-dihydroneopterin 3'-triphosphate + H2O = 6-carboxy-5,6,7,8-tetrahydropterin + triphosphate + acetaldehyde + 2 H(+)</text>
        <dbReference type="Rhea" id="RHEA:27966"/>
        <dbReference type="ChEBI" id="CHEBI:15343"/>
        <dbReference type="ChEBI" id="CHEBI:15377"/>
        <dbReference type="ChEBI" id="CHEBI:15378"/>
        <dbReference type="ChEBI" id="CHEBI:18036"/>
        <dbReference type="ChEBI" id="CHEBI:58462"/>
        <dbReference type="ChEBI" id="CHEBI:61032"/>
        <dbReference type="EC" id="4.1.2.50"/>
    </reaction>
</comment>
<dbReference type="EMBL" id="SEWF01000009">
    <property type="protein sequence ID" value="RYU96213.1"/>
    <property type="molecule type" value="Genomic_DNA"/>
</dbReference>
<dbReference type="SUPFAM" id="SSF55620">
    <property type="entry name" value="Tetrahydrobiopterin biosynthesis enzymes-like"/>
    <property type="match status" value="1"/>
</dbReference>
<dbReference type="GO" id="GO:0070497">
    <property type="term" value="F:6-carboxytetrahydropterin synthase activity"/>
    <property type="evidence" value="ECO:0007669"/>
    <property type="project" value="UniProtKB-EC"/>
</dbReference>
<protein>
    <recommendedName>
        <fullName evidence="3 8">6-carboxy-5,6,7,8-tetrahydropterin synthase</fullName>
        <ecNumber evidence="8">4.-.-.-</ecNumber>
    </recommendedName>
</protein>
<dbReference type="RefSeq" id="WP_130020504.1">
    <property type="nucleotide sequence ID" value="NZ_SEWF01000009.1"/>
</dbReference>